<dbReference type="InterPro" id="IPR017871">
    <property type="entry name" value="ABC_transporter-like_CS"/>
</dbReference>
<dbReference type="PROSITE" id="PS50893">
    <property type="entry name" value="ABC_TRANSPORTER_2"/>
    <property type="match status" value="1"/>
</dbReference>
<proteinExistence type="predicted"/>
<dbReference type="InterPro" id="IPR003439">
    <property type="entry name" value="ABC_transporter-like_ATP-bd"/>
</dbReference>
<evidence type="ECO:0000256" key="5">
    <source>
        <dbReference type="ARBA" id="ARBA00037066"/>
    </source>
</evidence>
<keyword evidence="3 7" id="KW-0067">ATP-binding</keyword>
<dbReference type="NCBIfam" id="NF010068">
    <property type="entry name" value="PRK13548.1"/>
    <property type="match status" value="1"/>
</dbReference>
<accession>A0A6L8WC45</accession>
<evidence type="ECO:0000256" key="1">
    <source>
        <dbReference type="ARBA" id="ARBA00022448"/>
    </source>
</evidence>
<feature type="domain" description="ABC transporter" evidence="6">
    <location>
        <begin position="2"/>
        <end position="240"/>
    </location>
</feature>
<organism evidence="7 8">
    <name type="scientific">Sneathiella litorea</name>
    <dbReference type="NCBI Taxonomy" id="2606216"/>
    <lineage>
        <taxon>Bacteria</taxon>
        <taxon>Pseudomonadati</taxon>
        <taxon>Pseudomonadota</taxon>
        <taxon>Alphaproteobacteria</taxon>
        <taxon>Sneathiellales</taxon>
        <taxon>Sneathiellaceae</taxon>
        <taxon>Sneathiella</taxon>
    </lineage>
</organism>
<keyword evidence="2" id="KW-0547">Nucleotide-binding</keyword>
<protein>
    <submittedName>
        <fullName evidence="7">Heme ABC transporter ATP-binding protein</fullName>
    </submittedName>
</protein>
<evidence type="ECO:0000256" key="4">
    <source>
        <dbReference type="ARBA" id="ARBA00022967"/>
    </source>
</evidence>
<dbReference type="PANTHER" id="PTHR42794:SF1">
    <property type="entry name" value="HEMIN IMPORT ATP-BINDING PROTEIN HMUV"/>
    <property type="match status" value="1"/>
</dbReference>
<dbReference type="Pfam" id="PF00005">
    <property type="entry name" value="ABC_tran"/>
    <property type="match status" value="1"/>
</dbReference>
<evidence type="ECO:0000313" key="7">
    <source>
        <dbReference type="EMBL" id="MZR32269.1"/>
    </source>
</evidence>
<dbReference type="EMBL" id="WTUW01000009">
    <property type="protein sequence ID" value="MZR32269.1"/>
    <property type="molecule type" value="Genomic_DNA"/>
</dbReference>
<dbReference type="InterPro" id="IPR027417">
    <property type="entry name" value="P-loop_NTPase"/>
</dbReference>
<comment type="caution">
    <text evidence="7">The sequence shown here is derived from an EMBL/GenBank/DDBJ whole genome shotgun (WGS) entry which is preliminary data.</text>
</comment>
<evidence type="ECO:0000313" key="8">
    <source>
        <dbReference type="Proteomes" id="UP000476030"/>
    </source>
</evidence>
<keyword evidence="1" id="KW-0813">Transport</keyword>
<dbReference type="CDD" id="cd03214">
    <property type="entry name" value="ABC_Iron-Siderophores_B12_Hemin"/>
    <property type="match status" value="1"/>
</dbReference>
<evidence type="ECO:0000259" key="6">
    <source>
        <dbReference type="PROSITE" id="PS50893"/>
    </source>
</evidence>
<dbReference type="InterPro" id="IPR003593">
    <property type="entry name" value="AAA+_ATPase"/>
</dbReference>
<comment type="function">
    <text evidence="5">Part of the ABC transporter complex HmuTUV involved in hemin import. Responsible for energy coupling to the transport system.</text>
</comment>
<sequence>MITAENITYSIGSHRILANICATFNPGRVTAILGPNGAGKSTFLKCLTGALKPDEGSVTVDGRDLHQYSLTELSRRRAVLSQANPISFPFTAHEIVVMGRNPYSLEKTTASNAEIADEALALVDAWHLRDRAFPTLSGGEQQRVQFARVISQIWEQEGASLFLDEPTSALDLKHQHQLLELVQILSTEKNLTVVIVMHDLNLAYYSTDHCYFIKDGGIQGGEDSKDLIKADIISEIFDLPKEYAAMRFGGQFAD</sequence>
<keyword evidence="4" id="KW-1278">Translocase</keyword>
<evidence type="ECO:0000256" key="3">
    <source>
        <dbReference type="ARBA" id="ARBA00022840"/>
    </source>
</evidence>
<dbReference type="PANTHER" id="PTHR42794">
    <property type="entry name" value="HEMIN IMPORT ATP-BINDING PROTEIN HMUV"/>
    <property type="match status" value="1"/>
</dbReference>
<dbReference type="AlphaFoldDB" id="A0A6L8WC45"/>
<dbReference type="PROSITE" id="PS00211">
    <property type="entry name" value="ABC_TRANSPORTER_1"/>
    <property type="match status" value="1"/>
</dbReference>
<name>A0A6L8WC45_9PROT</name>
<dbReference type="SUPFAM" id="SSF52540">
    <property type="entry name" value="P-loop containing nucleoside triphosphate hydrolases"/>
    <property type="match status" value="1"/>
</dbReference>
<dbReference type="SMART" id="SM00382">
    <property type="entry name" value="AAA"/>
    <property type="match status" value="1"/>
</dbReference>
<dbReference type="Gene3D" id="3.40.50.300">
    <property type="entry name" value="P-loop containing nucleotide triphosphate hydrolases"/>
    <property type="match status" value="1"/>
</dbReference>
<dbReference type="Proteomes" id="UP000476030">
    <property type="component" value="Unassembled WGS sequence"/>
</dbReference>
<dbReference type="RefSeq" id="WP_161316855.1">
    <property type="nucleotide sequence ID" value="NZ_WTUW01000009.1"/>
</dbReference>
<keyword evidence="8" id="KW-1185">Reference proteome</keyword>
<gene>
    <name evidence="7" type="ORF">GQE98_16645</name>
</gene>
<reference evidence="7 8" key="1">
    <citation type="submission" date="2019-12" db="EMBL/GenBank/DDBJ databases">
        <title>Snethiella sp. nov. sp. isolated from sea sand.</title>
        <authorList>
            <person name="Kim J."/>
            <person name="Jeong S.E."/>
            <person name="Jung H.S."/>
            <person name="Jeon C.O."/>
        </authorList>
    </citation>
    <scope>NUCLEOTIDE SEQUENCE [LARGE SCALE GENOMIC DNA]</scope>
    <source>
        <strain evidence="7 8">DP05</strain>
    </source>
</reference>
<dbReference type="GO" id="GO:0005524">
    <property type="term" value="F:ATP binding"/>
    <property type="evidence" value="ECO:0007669"/>
    <property type="project" value="UniProtKB-KW"/>
</dbReference>
<dbReference type="GO" id="GO:0016887">
    <property type="term" value="F:ATP hydrolysis activity"/>
    <property type="evidence" value="ECO:0007669"/>
    <property type="project" value="InterPro"/>
</dbReference>
<evidence type="ECO:0000256" key="2">
    <source>
        <dbReference type="ARBA" id="ARBA00022741"/>
    </source>
</evidence>